<proteinExistence type="predicted"/>
<keyword evidence="2" id="KW-1185">Reference proteome</keyword>
<evidence type="ECO:0000313" key="1">
    <source>
        <dbReference type="EMBL" id="OLQ71367.1"/>
    </source>
</evidence>
<dbReference type="Proteomes" id="UP000186905">
    <property type="component" value="Unassembled WGS sequence"/>
</dbReference>
<evidence type="ECO:0000313" key="2">
    <source>
        <dbReference type="Proteomes" id="UP000186905"/>
    </source>
</evidence>
<dbReference type="EMBL" id="MJIL01000095">
    <property type="protein sequence ID" value="OLQ71367.1"/>
    <property type="molecule type" value="Genomic_DNA"/>
</dbReference>
<accession>A0A1Q9GAL7</accession>
<dbReference type="STRING" id="1903952.BIT28_03905"/>
<organism evidence="1 2">
    <name type="scientific">Photobacterium proteolyticum</name>
    <dbReference type="NCBI Taxonomy" id="1903952"/>
    <lineage>
        <taxon>Bacteria</taxon>
        <taxon>Pseudomonadati</taxon>
        <taxon>Pseudomonadota</taxon>
        <taxon>Gammaproteobacteria</taxon>
        <taxon>Vibrionales</taxon>
        <taxon>Vibrionaceae</taxon>
        <taxon>Photobacterium</taxon>
    </lineage>
</organism>
<comment type="caution">
    <text evidence="1">The sequence shown here is derived from an EMBL/GenBank/DDBJ whole genome shotgun (WGS) entry which is preliminary data.</text>
</comment>
<sequence>MTALTNSIKYSSLVISIFLSPLSNGKESSSESMFNEYKHEKVNEPEHDETFQSWIDDTQLSISDTIQEYGASVDHFVGKTEDEEPISNRSYIRIRFKSRYTHREHFDPDANVYLKLDLPHTKKNWKLIFETDPDDFDRLEDKERSISNNSDNSLNSAIGGVRLQGRKLGEWKTNIDLGVKLKWPLDPFTRADLRRVDQLSHNWTSRFKQEIFYYHSKGPGSLSSLDLYYARRDDPSTILKLSSNIQYLDTDNNWEFVQQTEILDRIDDDNLLQYSLGISADSRPTYSITNSWISAGWKHRLYKQWLYLTVTPEIDFQDKFNYKINPGIMVELELFFSSDRGIDRLKRTIPTP</sequence>
<protein>
    <submittedName>
        <fullName evidence="1">Uncharacterized protein</fullName>
    </submittedName>
</protein>
<dbReference type="AlphaFoldDB" id="A0A1Q9GAL7"/>
<reference evidence="1 2" key="1">
    <citation type="submission" date="2016-09" db="EMBL/GenBank/DDBJ databases">
        <title>Photobacterium proteolyticum sp. nov. a protease producing bacterium isolated from ocean sediments of Laizhou Bay.</title>
        <authorList>
            <person name="Li Y."/>
        </authorList>
    </citation>
    <scope>NUCLEOTIDE SEQUENCE [LARGE SCALE GENOMIC DNA]</scope>
    <source>
        <strain evidence="1 2">13-12</strain>
    </source>
</reference>
<gene>
    <name evidence="1" type="ORF">BIT28_03905</name>
</gene>
<name>A0A1Q9GAL7_9GAMM</name>